<dbReference type="InterPro" id="IPR058606">
    <property type="entry name" value="HTH_Cic_C"/>
</dbReference>
<dbReference type="EMBL" id="LIAE01006917">
    <property type="protein sequence ID" value="PAV83847.1"/>
    <property type="molecule type" value="Genomic_DNA"/>
</dbReference>
<dbReference type="SUPFAM" id="SSF47095">
    <property type="entry name" value="HMG-box"/>
    <property type="match status" value="1"/>
</dbReference>
<dbReference type="Pfam" id="PF25981">
    <property type="entry name" value="HTH_Cic_C"/>
    <property type="match status" value="1"/>
</dbReference>
<dbReference type="STRING" id="2018661.A0A2A2LCR5"/>
<feature type="compositionally biased region" description="Polar residues" evidence="7">
    <location>
        <begin position="402"/>
        <end position="415"/>
    </location>
</feature>
<feature type="compositionally biased region" description="Low complexity" evidence="7">
    <location>
        <begin position="530"/>
        <end position="567"/>
    </location>
</feature>
<feature type="compositionally biased region" description="Polar residues" evidence="7">
    <location>
        <begin position="598"/>
        <end position="610"/>
    </location>
</feature>
<organism evidence="9 10">
    <name type="scientific">Diploscapter pachys</name>
    <dbReference type="NCBI Taxonomy" id="2018661"/>
    <lineage>
        <taxon>Eukaryota</taxon>
        <taxon>Metazoa</taxon>
        <taxon>Ecdysozoa</taxon>
        <taxon>Nematoda</taxon>
        <taxon>Chromadorea</taxon>
        <taxon>Rhabditida</taxon>
        <taxon>Rhabditina</taxon>
        <taxon>Rhabditomorpha</taxon>
        <taxon>Rhabditoidea</taxon>
        <taxon>Rhabditidae</taxon>
        <taxon>Diploscapter</taxon>
    </lineage>
</organism>
<feature type="region of interest" description="Disordered" evidence="7">
    <location>
        <begin position="1035"/>
        <end position="1059"/>
    </location>
</feature>
<feature type="region of interest" description="Disordered" evidence="7">
    <location>
        <begin position="866"/>
        <end position="895"/>
    </location>
</feature>
<feature type="compositionally biased region" description="Basic and acidic residues" evidence="7">
    <location>
        <begin position="568"/>
        <end position="583"/>
    </location>
</feature>
<evidence type="ECO:0000313" key="10">
    <source>
        <dbReference type="Proteomes" id="UP000218231"/>
    </source>
</evidence>
<dbReference type="Pfam" id="PF00505">
    <property type="entry name" value="HMG_box"/>
    <property type="match status" value="1"/>
</dbReference>
<feature type="compositionally biased region" description="Low complexity" evidence="7">
    <location>
        <begin position="754"/>
        <end position="766"/>
    </location>
</feature>
<feature type="DNA-binding region" description="HMG box" evidence="6">
    <location>
        <begin position="673"/>
        <end position="741"/>
    </location>
</feature>
<feature type="compositionally biased region" description="Basic residues" evidence="7">
    <location>
        <begin position="660"/>
        <end position="670"/>
    </location>
</feature>
<feature type="compositionally biased region" description="Basic and acidic residues" evidence="7">
    <location>
        <begin position="1"/>
        <end position="22"/>
    </location>
</feature>
<evidence type="ECO:0000256" key="4">
    <source>
        <dbReference type="ARBA" id="ARBA00023163"/>
    </source>
</evidence>
<sequence length="1264" mass="137498">MLISRDRAERHQDKADRDRHMDQTSSVPLTTSSAPPLTSPFTLPPILPSPIPLPNGTLPPQFNDNRLLLAFLQQQQQLLAIQQATAVTQAQQQTETSLSGGSTKKSSAVGSVESDDEPGTSGGQGPNQQPETPQLDAFPFPRLPRLYMGGKSEPSSASIDDDLISHQQSLFPQGFSAPPSLTEQMVQQRYKKGEIVTTSGGIRKKFNGKQWRRLCSKEGCNKESQRRGYCSRHLSLKSKPGQEHQNSPSSSSAAASCSMDWPSHDDDKPQEAGDVSGLLNIVRTSAGSIFGREPTSFPNSAPARILPPLFPPPPVTASTKLGGNLSAPAAVRTHLEEQQETMNSMNRESLERALLSMNQFSSAYSPLLPLMPVPAGRRPRIDAIPTASSSLPTFTQLTSSTQLPTHSLQGGNAQDLSHPSPLSQPGSSGLFTSPLLQPSPVFPLNSAFLSQLAASSPFLQQQAQLIQQQLAAQQQVSHNNNNEGVKKETTEEDEDNDEDDNVSVCQKGSSDGEGDGNDDDDDSHGGDAGRGAASRRPQNGSSSNFSINGGKSNTSQNQQQQQQSVEQQSKKQGDADQPDEAHNSDTSNIQSDGEHSRNLPSQRSNSQLQMTEIVDVIESREVRRPLLQERRDSEEIDVSRITPIATSGSEDLPVDEKSPTKKGMKPKTSREHIRRPMNAFMIFSKRHRPLVHSKYPNRDNRTVSKILGEWWYALGAEEKAEYHKLATQVKEAHFKAHPDWKWCNKEKKSREDGSSSTAATPSTPRTATEKNRQAFDFDFPSADEMAKACIEGRDTGLLSPTTPTAFRPLPLRLDGHLDMSLEPPVLSPSLAGLPTFLPPSISIPSSPLVTAQFDLSLLQKLHNPSVNRPPSRFVTPPSLPSFGSAGSASPQPNYPPTHRIYSPLPILGMQIPTLAANWAQNSPMATSLSNTILQGIHSPQPFTSISPVSPLWIKSAPVLLSPRTEAAFPFIAQRNEDMARFEVLMRNSPKCTAMPPPSLIPQSAPPIKGPLLQFAQNAPPQSSTTFVLQPTPAQRGLAKGQKRIHPQTAGNEMRINGGPEEKRFRRDQTSVDRVLDNIDFKEKFARLPAFAPGDKEPSSLPATPSAFSRVVSDSPIINASPLYTPGTAPIGNSVFFGPGFSTPTVGEQKPENDAGDEKTANKRLLEQRRLLVCKLLETAGLFPPNKEIAAFQMAHRDVFPNRQSLILKIREVRQRTMANIKSPLLQPVGGGAEAKDWNRKPGSNNSSSCDSVTNLPQVAAESSS</sequence>
<dbReference type="InterPro" id="IPR052412">
    <property type="entry name" value="CC-Dev_Transcription_Reg"/>
</dbReference>
<feature type="region of interest" description="Disordered" evidence="7">
    <location>
        <begin position="402"/>
        <end position="431"/>
    </location>
</feature>
<feature type="domain" description="HMG box" evidence="8">
    <location>
        <begin position="673"/>
        <end position="741"/>
    </location>
</feature>
<evidence type="ECO:0000259" key="8">
    <source>
        <dbReference type="PROSITE" id="PS50118"/>
    </source>
</evidence>
<accession>A0A2A2LCR5</accession>
<feature type="region of interest" description="Disordered" evidence="7">
    <location>
        <begin position="236"/>
        <end position="273"/>
    </location>
</feature>
<dbReference type="GO" id="GO:0000981">
    <property type="term" value="F:DNA-binding transcription factor activity, RNA polymerase II-specific"/>
    <property type="evidence" value="ECO:0007669"/>
    <property type="project" value="TreeGrafter"/>
</dbReference>
<evidence type="ECO:0000256" key="2">
    <source>
        <dbReference type="ARBA" id="ARBA00023015"/>
    </source>
</evidence>
<feature type="compositionally biased region" description="Low complexity" evidence="7">
    <location>
        <begin position="416"/>
        <end position="430"/>
    </location>
</feature>
<dbReference type="Proteomes" id="UP000218231">
    <property type="component" value="Unassembled WGS sequence"/>
</dbReference>
<feature type="compositionally biased region" description="Polar residues" evidence="7">
    <location>
        <begin position="1241"/>
        <end position="1264"/>
    </location>
</feature>
<feature type="region of interest" description="Disordered" evidence="7">
    <location>
        <begin position="1223"/>
        <end position="1264"/>
    </location>
</feature>
<feature type="region of interest" description="Disordered" evidence="7">
    <location>
        <begin position="93"/>
        <end position="159"/>
    </location>
</feature>
<feature type="region of interest" description="Disordered" evidence="7">
    <location>
        <begin position="646"/>
        <end position="670"/>
    </location>
</feature>
<keyword evidence="3 6" id="KW-0238">DNA-binding</keyword>
<dbReference type="PROSITE" id="PS50118">
    <property type="entry name" value="HMG_BOX_2"/>
    <property type="match status" value="1"/>
</dbReference>
<dbReference type="GO" id="GO:0000977">
    <property type="term" value="F:RNA polymerase II transcription regulatory region sequence-specific DNA binding"/>
    <property type="evidence" value="ECO:0007669"/>
    <property type="project" value="TreeGrafter"/>
</dbReference>
<evidence type="ECO:0000256" key="7">
    <source>
        <dbReference type="SAM" id="MobiDB-lite"/>
    </source>
</evidence>
<name>A0A2A2LCR5_9BILA</name>
<comment type="caution">
    <text evidence="9">The sequence shown here is derived from an EMBL/GenBank/DDBJ whole genome shotgun (WGS) entry which is preliminary data.</text>
</comment>
<feature type="compositionally biased region" description="Low complexity" evidence="7">
    <location>
        <begin position="24"/>
        <end position="41"/>
    </location>
</feature>
<dbReference type="OrthoDB" id="2377365at2759"/>
<dbReference type="InterPro" id="IPR036910">
    <property type="entry name" value="HMG_box_dom_sf"/>
</dbReference>
<dbReference type="GO" id="GO:0005634">
    <property type="term" value="C:nucleus"/>
    <property type="evidence" value="ECO:0007669"/>
    <property type="project" value="UniProtKB-UniRule"/>
</dbReference>
<feature type="compositionally biased region" description="Low complexity" evidence="7">
    <location>
        <begin position="93"/>
        <end position="107"/>
    </location>
</feature>
<dbReference type="CDD" id="cd21990">
    <property type="entry name" value="HMG-box_CIC-like"/>
    <property type="match status" value="1"/>
</dbReference>
<dbReference type="AlphaFoldDB" id="A0A2A2LCR5"/>
<protein>
    <recommendedName>
        <fullName evidence="8">HMG box domain-containing protein</fullName>
    </recommendedName>
</protein>
<feature type="compositionally biased region" description="Low complexity" evidence="7">
    <location>
        <begin position="247"/>
        <end position="258"/>
    </location>
</feature>
<dbReference type="InterPro" id="IPR058607">
    <property type="entry name" value="HMG-box_Cic-like"/>
</dbReference>
<feature type="region of interest" description="Disordered" evidence="7">
    <location>
        <begin position="474"/>
        <end position="611"/>
    </location>
</feature>
<feature type="region of interest" description="Disordered" evidence="7">
    <location>
        <begin position="1"/>
        <end position="45"/>
    </location>
</feature>
<dbReference type="SMART" id="SM00398">
    <property type="entry name" value="HMG"/>
    <property type="match status" value="1"/>
</dbReference>
<reference evidence="9 10" key="1">
    <citation type="journal article" date="2017" name="Curr. Biol.">
        <title>Genome architecture and evolution of a unichromosomal asexual nematode.</title>
        <authorList>
            <person name="Fradin H."/>
            <person name="Zegar C."/>
            <person name="Gutwein M."/>
            <person name="Lucas J."/>
            <person name="Kovtun M."/>
            <person name="Corcoran D."/>
            <person name="Baugh L.R."/>
            <person name="Kiontke K."/>
            <person name="Gunsalus K."/>
            <person name="Fitch D.H."/>
            <person name="Piano F."/>
        </authorList>
    </citation>
    <scope>NUCLEOTIDE SEQUENCE [LARGE SCALE GENOMIC DNA]</scope>
    <source>
        <strain evidence="9">PF1309</strain>
    </source>
</reference>
<keyword evidence="10" id="KW-1185">Reference proteome</keyword>
<evidence type="ECO:0000256" key="3">
    <source>
        <dbReference type="ARBA" id="ARBA00023125"/>
    </source>
</evidence>
<dbReference type="InterPro" id="IPR009071">
    <property type="entry name" value="HMG_box_dom"/>
</dbReference>
<dbReference type="PANTHER" id="PTHR13059:SF13">
    <property type="entry name" value="PROTEIN CAPICUA HOMOLOG"/>
    <property type="match status" value="1"/>
</dbReference>
<feature type="compositionally biased region" description="Acidic residues" evidence="7">
    <location>
        <begin position="490"/>
        <end position="501"/>
    </location>
</feature>
<gene>
    <name evidence="9" type="ORF">WR25_19588</name>
</gene>
<keyword evidence="5 6" id="KW-0539">Nucleus</keyword>
<feature type="compositionally biased region" description="Basic and acidic residues" evidence="7">
    <location>
        <begin position="262"/>
        <end position="271"/>
    </location>
</feature>
<dbReference type="PANTHER" id="PTHR13059">
    <property type="entry name" value="HMG-BOX TRANSCRIPTION FACTOR BBX"/>
    <property type="match status" value="1"/>
</dbReference>
<keyword evidence="2" id="KW-0805">Transcription regulation</keyword>
<feature type="compositionally biased region" description="Acidic residues" evidence="7">
    <location>
        <begin position="512"/>
        <end position="522"/>
    </location>
</feature>
<evidence type="ECO:0000256" key="1">
    <source>
        <dbReference type="ARBA" id="ARBA00022553"/>
    </source>
</evidence>
<dbReference type="Gene3D" id="1.10.30.10">
    <property type="entry name" value="High mobility group box domain"/>
    <property type="match status" value="1"/>
</dbReference>
<feature type="region of interest" description="Disordered" evidence="7">
    <location>
        <begin position="745"/>
        <end position="775"/>
    </location>
</feature>
<evidence type="ECO:0000256" key="5">
    <source>
        <dbReference type="ARBA" id="ARBA00023242"/>
    </source>
</evidence>
<evidence type="ECO:0000313" key="9">
    <source>
        <dbReference type="EMBL" id="PAV83847.1"/>
    </source>
</evidence>
<dbReference type="FunFam" id="1.10.30.10:FF:000075">
    <property type="entry name" value="Capicua transcriptional repressor a"/>
    <property type="match status" value="1"/>
</dbReference>
<proteinExistence type="predicted"/>
<evidence type="ECO:0000256" key="6">
    <source>
        <dbReference type="PROSITE-ProRule" id="PRU00267"/>
    </source>
</evidence>
<keyword evidence="1" id="KW-0597">Phosphoprotein</keyword>
<keyword evidence="4" id="KW-0804">Transcription</keyword>